<evidence type="ECO:0000313" key="2">
    <source>
        <dbReference type="EMBL" id="ERM95181.1"/>
    </source>
</evidence>
<name>W1NIB2_AMBTC</name>
<keyword evidence="3" id="KW-1185">Reference proteome</keyword>
<dbReference type="Gramene" id="ERM95181">
    <property type="protein sequence ID" value="ERM95181"/>
    <property type="gene ID" value="AMTR_s00009p00264380"/>
</dbReference>
<proteinExistence type="predicted"/>
<organism evidence="2 3">
    <name type="scientific">Amborella trichopoda</name>
    <dbReference type="NCBI Taxonomy" id="13333"/>
    <lineage>
        <taxon>Eukaryota</taxon>
        <taxon>Viridiplantae</taxon>
        <taxon>Streptophyta</taxon>
        <taxon>Embryophyta</taxon>
        <taxon>Tracheophyta</taxon>
        <taxon>Spermatophyta</taxon>
        <taxon>Magnoliopsida</taxon>
        <taxon>Amborellales</taxon>
        <taxon>Amborellaceae</taxon>
        <taxon>Amborella</taxon>
    </lineage>
</organism>
<sequence>MEVDSEEQPKKKAEEVPEQMEEETEAPARGGCTKVGAGGDRSTRVGARGVGGCTRAGAWGGECTWAGRHKGWRMYLGGRALRVYIKGAP</sequence>
<dbReference type="EMBL" id="KI397501">
    <property type="protein sequence ID" value="ERM95181.1"/>
    <property type="molecule type" value="Genomic_DNA"/>
</dbReference>
<accession>W1NIB2</accession>
<protein>
    <submittedName>
        <fullName evidence="2">Uncharacterized protein</fullName>
    </submittedName>
</protein>
<dbReference type="AlphaFoldDB" id="W1NIB2"/>
<feature type="compositionally biased region" description="Acidic residues" evidence="1">
    <location>
        <begin position="16"/>
        <end position="25"/>
    </location>
</feature>
<dbReference type="Proteomes" id="UP000017836">
    <property type="component" value="Unassembled WGS sequence"/>
</dbReference>
<reference evidence="3" key="1">
    <citation type="journal article" date="2013" name="Science">
        <title>The Amborella genome and the evolution of flowering plants.</title>
        <authorList>
            <consortium name="Amborella Genome Project"/>
        </authorList>
    </citation>
    <scope>NUCLEOTIDE SEQUENCE [LARGE SCALE GENOMIC DNA]</scope>
</reference>
<dbReference type="HOGENOM" id="CLU_2457776_0_0_1"/>
<gene>
    <name evidence="2" type="ORF">AMTR_s00009p00264380</name>
</gene>
<evidence type="ECO:0000256" key="1">
    <source>
        <dbReference type="SAM" id="MobiDB-lite"/>
    </source>
</evidence>
<feature type="region of interest" description="Disordered" evidence="1">
    <location>
        <begin position="1"/>
        <end position="51"/>
    </location>
</feature>
<evidence type="ECO:0000313" key="3">
    <source>
        <dbReference type="Proteomes" id="UP000017836"/>
    </source>
</evidence>